<gene>
    <name evidence="9" type="primary">zitB</name>
    <name evidence="9" type="ORF">GCM10009069_13900</name>
</gene>
<organism evidence="9 10">
    <name type="scientific">Algimonas arctica</name>
    <dbReference type="NCBI Taxonomy" id="1479486"/>
    <lineage>
        <taxon>Bacteria</taxon>
        <taxon>Pseudomonadati</taxon>
        <taxon>Pseudomonadota</taxon>
        <taxon>Alphaproteobacteria</taxon>
        <taxon>Maricaulales</taxon>
        <taxon>Robiginitomaculaceae</taxon>
        <taxon>Algimonas</taxon>
    </lineage>
</organism>
<keyword evidence="5 7" id="KW-0472">Membrane</keyword>
<feature type="transmembrane region" description="Helical" evidence="7">
    <location>
        <begin position="163"/>
        <end position="189"/>
    </location>
</feature>
<keyword evidence="10" id="KW-1185">Reference proteome</keyword>
<keyword evidence="3" id="KW-0862">Zinc</keyword>
<keyword evidence="4 7" id="KW-1133">Transmembrane helix</keyword>
<evidence type="ECO:0000256" key="7">
    <source>
        <dbReference type="SAM" id="Phobius"/>
    </source>
</evidence>
<sequence>MSEQHHHGHDHSGGHSHAPKVNATNRRRVGLAAILTGLFVIVEIVGGLVSGSLALIADAGHMVTDFAALAMAWGGFVIAQRPANWRHTFGYDRFSILVAFVNGITLFAVAVWIVWEAAHRLTAPGEVLAGPMLYVAIAGLLVNVFVFWVLMGADRDNLNIRGAMLHVLGDLLGSVAAILAALIIMTTGWVAADPILSVLVALLILKSAWGLVKDSAHILLEGAPDGVDTRAIAADLVESIDGLNGVEHIHAWCITPERPMLTLDAYVDEGVRLGPINSAIKARLQNAFGIDHATVDVMRRSDTATRTDI</sequence>
<evidence type="ECO:0000259" key="8">
    <source>
        <dbReference type="Pfam" id="PF01545"/>
    </source>
</evidence>
<evidence type="ECO:0000313" key="9">
    <source>
        <dbReference type="EMBL" id="GHA91907.1"/>
    </source>
</evidence>
<feature type="transmembrane region" description="Helical" evidence="7">
    <location>
        <begin position="29"/>
        <end position="56"/>
    </location>
</feature>
<dbReference type="InterPro" id="IPR050681">
    <property type="entry name" value="CDF/SLC30A"/>
</dbReference>
<keyword evidence="2 7" id="KW-0812">Transmembrane</keyword>
<dbReference type="GO" id="GO:0005385">
    <property type="term" value="F:zinc ion transmembrane transporter activity"/>
    <property type="evidence" value="ECO:0007669"/>
    <property type="project" value="TreeGrafter"/>
</dbReference>
<feature type="transmembrane region" description="Helical" evidence="7">
    <location>
        <begin position="195"/>
        <end position="212"/>
    </location>
</feature>
<comment type="subcellular location">
    <subcellularLocation>
        <location evidence="1">Membrane</location>
        <topology evidence="1">Multi-pass membrane protein</topology>
    </subcellularLocation>
</comment>
<evidence type="ECO:0000256" key="5">
    <source>
        <dbReference type="ARBA" id="ARBA00023136"/>
    </source>
</evidence>
<dbReference type="Pfam" id="PF01545">
    <property type="entry name" value="Cation_efflux"/>
    <property type="match status" value="1"/>
</dbReference>
<dbReference type="PANTHER" id="PTHR11562">
    <property type="entry name" value="CATION EFFLUX PROTEIN/ ZINC TRANSPORTER"/>
    <property type="match status" value="1"/>
</dbReference>
<keyword evidence="3" id="KW-0406">Ion transport</keyword>
<dbReference type="PANTHER" id="PTHR11562:SF17">
    <property type="entry name" value="RE54080P-RELATED"/>
    <property type="match status" value="1"/>
</dbReference>
<feature type="transmembrane region" description="Helical" evidence="7">
    <location>
        <begin position="91"/>
        <end position="115"/>
    </location>
</feature>
<evidence type="ECO:0000256" key="1">
    <source>
        <dbReference type="ARBA" id="ARBA00004141"/>
    </source>
</evidence>
<keyword evidence="3" id="KW-0864">Zinc transport</keyword>
<name>A0A8J3CRU0_9PROT</name>
<dbReference type="InterPro" id="IPR058533">
    <property type="entry name" value="Cation_efflux_TM"/>
</dbReference>
<feature type="transmembrane region" description="Helical" evidence="7">
    <location>
        <begin position="62"/>
        <end position="79"/>
    </location>
</feature>
<evidence type="ECO:0000256" key="6">
    <source>
        <dbReference type="SAM" id="MobiDB-lite"/>
    </source>
</evidence>
<comment type="caution">
    <text evidence="9">The sequence shown here is derived from an EMBL/GenBank/DDBJ whole genome shotgun (WGS) entry which is preliminary data.</text>
</comment>
<keyword evidence="3" id="KW-0813">Transport</keyword>
<dbReference type="GO" id="GO:0005886">
    <property type="term" value="C:plasma membrane"/>
    <property type="evidence" value="ECO:0007669"/>
    <property type="project" value="TreeGrafter"/>
</dbReference>
<evidence type="ECO:0000256" key="2">
    <source>
        <dbReference type="ARBA" id="ARBA00022692"/>
    </source>
</evidence>
<dbReference type="EMBL" id="BMZH01000004">
    <property type="protein sequence ID" value="GHA91907.1"/>
    <property type="molecule type" value="Genomic_DNA"/>
</dbReference>
<dbReference type="SUPFAM" id="SSF161111">
    <property type="entry name" value="Cation efflux protein transmembrane domain-like"/>
    <property type="match status" value="1"/>
</dbReference>
<reference evidence="9" key="1">
    <citation type="journal article" date="2014" name="Int. J. Syst. Evol. Microbiol.">
        <title>Complete genome sequence of Corynebacterium casei LMG S-19264T (=DSM 44701T), isolated from a smear-ripened cheese.</title>
        <authorList>
            <consortium name="US DOE Joint Genome Institute (JGI-PGF)"/>
            <person name="Walter F."/>
            <person name="Albersmeier A."/>
            <person name="Kalinowski J."/>
            <person name="Ruckert C."/>
        </authorList>
    </citation>
    <scope>NUCLEOTIDE SEQUENCE</scope>
    <source>
        <strain evidence="9">KCTC 32513</strain>
    </source>
</reference>
<evidence type="ECO:0000256" key="4">
    <source>
        <dbReference type="ARBA" id="ARBA00022989"/>
    </source>
</evidence>
<dbReference type="InterPro" id="IPR027469">
    <property type="entry name" value="Cation_efflux_TMD_sf"/>
</dbReference>
<dbReference type="NCBIfam" id="TIGR01297">
    <property type="entry name" value="CDF"/>
    <property type="match status" value="1"/>
</dbReference>
<protein>
    <submittedName>
        <fullName evidence="9">Cation efflux protein</fullName>
    </submittedName>
</protein>
<feature type="domain" description="Cation efflux protein transmembrane" evidence="8">
    <location>
        <begin position="31"/>
        <end position="220"/>
    </location>
</feature>
<feature type="transmembrane region" description="Helical" evidence="7">
    <location>
        <begin position="127"/>
        <end position="151"/>
    </location>
</feature>
<dbReference type="RefSeq" id="WP_189496791.1">
    <property type="nucleotide sequence ID" value="NZ_BMZH01000004.1"/>
</dbReference>
<dbReference type="AlphaFoldDB" id="A0A8J3CRU0"/>
<evidence type="ECO:0000256" key="3">
    <source>
        <dbReference type="ARBA" id="ARBA00022906"/>
    </source>
</evidence>
<dbReference type="InterPro" id="IPR002524">
    <property type="entry name" value="Cation_efflux"/>
</dbReference>
<dbReference type="Proteomes" id="UP000634004">
    <property type="component" value="Unassembled WGS sequence"/>
</dbReference>
<accession>A0A8J3CRU0</accession>
<feature type="region of interest" description="Disordered" evidence="6">
    <location>
        <begin position="1"/>
        <end position="20"/>
    </location>
</feature>
<proteinExistence type="predicted"/>
<reference evidence="9" key="2">
    <citation type="submission" date="2020-09" db="EMBL/GenBank/DDBJ databases">
        <authorList>
            <person name="Sun Q."/>
            <person name="Kim S."/>
        </authorList>
    </citation>
    <scope>NUCLEOTIDE SEQUENCE</scope>
    <source>
        <strain evidence="9">KCTC 32513</strain>
    </source>
</reference>
<evidence type="ECO:0000313" key="10">
    <source>
        <dbReference type="Proteomes" id="UP000634004"/>
    </source>
</evidence>
<dbReference type="Gene3D" id="1.20.1510.10">
    <property type="entry name" value="Cation efflux protein transmembrane domain"/>
    <property type="match status" value="1"/>
</dbReference>